<evidence type="ECO:0000256" key="2">
    <source>
        <dbReference type="ARBA" id="ARBA00023002"/>
    </source>
</evidence>
<dbReference type="PANTHER" id="PTHR24320:SF152">
    <property type="entry name" value="SHORT-CHAIN DEHYDROGENASE_REDUCTASE FAMILY PROTEIN"/>
    <property type="match status" value="1"/>
</dbReference>
<dbReference type="PRINTS" id="PR00081">
    <property type="entry name" value="GDHRDH"/>
</dbReference>
<proteinExistence type="inferred from homology"/>
<dbReference type="InterPro" id="IPR002347">
    <property type="entry name" value="SDR_fam"/>
</dbReference>
<evidence type="ECO:0008006" key="6">
    <source>
        <dbReference type="Google" id="ProtNLM"/>
    </source>
</evidence>
<dbReference type="Proteomes" id="UP001530293">
    <property type="component" value="Unassembled WGS sequence"/>
</dbReference>
<evidence type="ECO:0000256" key="1">
    <source>
        <dbReference type="ARBA" id="ARBA00006484"/>
    </source>
</evidence>
<reference evidence="4 5" key="1">
    <citation type="submission" date="2024-10" db="EMBL/GenBank/DDBJ databases">
        <title>Updated reference genomes for cyclostephanoid diatoms.</title>
        <authorList>
            <person name="Roberts W.R."/>
            <person name="Alverson A.J."/>
        </authorList>
    </citation>
    <scope>NUCLEOTIDE SEQUENCE [LARGE SCALE GENOMIC DNA]</scope>
    <source>
        <strain evidence="4 5">AJA232-27</strain>
    </source>
</reference>
<keyword evidence="2" id="KW-0560">Oxidoreductase</keyword>
<name>A0ABD3M6X4_9STRA</name>
<protein>
    <recommendedName>
        <fullName evidence="6">Protochlorophyllide reductase</fullName>
    </recommendedName>
</protein>
<evidence type="ECO:0000313" key="4">
    <source>
        <dbReference type="EMBL" id="KAL3759739.1"/>
    </source>
</evidence>
<evidence type="ECO:0000256" key="3">
    <source>
        <dbReference type="SAM" id="MobiDB-lite"/>
    </source>
</evidence>
<comment type="caution">
    <text evidence="4">The sequence shown here is derived from an EMBL/GenBank/DDBJ whole genome shotgun (WGS) entry which is preliminary data.</text>
</comment>
<dbReference type="AlphaFoldDB" id="A0ABD3M6X4"/>
<dbReference type="Pfam" id="PF00106">
    <property type="entry name" value="adh_short"/>
    <property type="match status" value="1"/>
</dbReference>
<organism evidence="4 5">
    <name type="scientific">Discostella pseudostelligera</name>
    <dbReference type="NCBI Taxonomy" id="259834"/>
    <lineage>
        <taxon>Eukaryota</taxon>
        <taxon>Sar</taxon>
        <taxon>Stramenopiles</taxon>
        <taxon>Ochrophyta</taxon>
        <taxon>Bacillariophyta</taxon>
        <taxon>Coscinodiscophyceae</taxon>
        <taxon>Thalassiosirophycidae</taxon>
        <taxon>Stephanodiscales</taxon>
        <taxon>Stephanodiscaceae</taxon>
        <taxon>Discostella</taxon>
    </lineage>
</organism>
<dbReference type="GO" id="GO:0016491">
    <property type="term" value="F:oxidoreductase activity"/>
    <property type="evidence" value="ECO:0007669"/>
    <property type="project" value="UniProtKB-KW"/>
</dbReference>
<evidence type="ECO:0000313" key="5">
    <source>
        <dbReference type="Proteomes" id="UP001530293"/>
    </source>
</evidence>
<keyword evidence="5" id="KW-1185">Reference proteome</keyword>
<accession>A0ABD3M6X4</accession>
<feature type="region of interest" description="Disordered" evidence="3">
    <location>
        <begin position="46"/>
        <end position="67"/>
    </location>
</feature>
<dbReference type="SUPFAM" id="SSF51735">
    <property type="entry name" value="NAD(P)-binding Rossmann-fold domains"/>
    <property type="match status" value="1"/>
</dbReference>
<sequence length="535" mass="57539">MKVKSPHRPVAVVPSFRLLLAATLVVAYIPSSSLALLGFNTAHQQLHQQHHQQQPSASSSASASVHPPAPLRQWQRHLFSSKTNNHHCHDDDDHDDNDNDEYSSLFDMNRRVAFEQISGKALASLLLSSTILNAGPLLLPPAHAAATTATATDAPPDYDDTIKKRILITGCNSGIGFDAAQRMVVRGHEVVLACRTLDKAIAAADRIKTNIANNAEDAVDANALLKSLQLTPMECNLADLSSIDAFVKNLISSKRKDNNAATPSPLFDAVCYNAGVARNIDAGDIARTKDGFELTVGTNHLGHFYLNHLLLSSNLINNNNAGAGGNAGGRIVVTSSSVHDPESPGGAQGATATLGNLQGLENAIFNKSRQFDMVDGMPFNADKAYKDSKLCNILFVRELQRRLDQNMYASSGGSNNIKVNCFTPGLIVGTGLFRDQNQVFTKVFDIAATNLLKVGETTHYGGGALEYMTLSTKVGTKNGGLYYFSPPGSSKYGDDAYGKQFDESNVSKEAQESDNNGKAKRLWELSEKLVGISPM</sequence>
<dbReference type="PANTHER" id="PTHR24320">
    <property type="entry name" value="RETINOL DEHYDROGENASE"/>
    <property type="match status" value="1"/>
</dbReference>
<dbReference type="Gene3D" id="3.40.50.720">
    <property type="entry name" value="NAD(P)-binding Rossmann-like Domain"/>
    <property type="match status" value="1"/>
</dbReference>
<gene>
    <name evidence="4" type="ORF">ACHAWU_008233</name>
</gene>
<feature type="compositionally biased region" description="Low complexity" evidence="3">
    <location>
        <begin position="46"/>
        <end position="66"/>
    </location>
</feature>
<dbReference type="InterPro" id="IPR036291">
    <property type="entry name" value="NAD(P)-bd_dom_sf"/>
</dbReference>
<comment type="similarity">
    <text evidence="1">Belongs to the short-chain dehydrogenases/reductases (SDR) family.</text>
</comment>
<dbReference type="EMBL" id="JALLBG020000197">
    <property type="protein sequence ID" value="KAL3759739.1"/>
    <property type="molecule type" value="Genomic_DNA"/>
</dbReference>